<organism evidence="1 2">
    <name type="scientific">Deinococcus wulumuqiensis</name>
    <dbReference type="NCBI Taxonomy" id="980427"/>
    <lineage>
        <taxon>Bacteria</taxon>
        <taxon>Thermotogati</taxon>
        <taxon>Deinococcota</taxon>
        <taxon>Deinococci</taxon>
        <taxon>Deinococcales</taxon>
        <taxon>Deinococcaceae</taxon>
        <taxon>Deinococcus</taxon>
    </lineage>
</organism>
<reference evidence="1 2" key="1">
    <citation type="submission" date="2018-07" db="EMBL/GenBank/DDBJ databases">
        <title>Complete Genome and Methylome Analysis of Deinococcus wulumuqiensis NEB 479.</title>
        <authorList>
            <person name="Fomenkov A."/>
            <person name="Luyten Y."/>
            <person name="Vincze T."/>
            <person name="Anton B.P."/>
            <person name="Clark T."/>
            <person name="Roberts R.J."/>
            <person name="Morgan R.D."/>
        </authorList>
    </citation>
    <scope>NUCLEOTIDE SEQUENCE [LARGE SCALE GENOMIC DNA]</scope>
    <source>
        <strain evidence="1 2">NEB 479</strain>
        <plasmid evidence="2">Plasmid pdrdvi</plasmid>
    </source>
</reference>
<accession>A0A345IND5</accession>
<dbReference type="Proteomes" id="UP000253744">
    <property type="component" value="Plasmid pDrdVI"/>
</dbReference>
<gene>
    <name evidence="1" type="ORF">DVJ83_18935</name>
</gene>
<name>A0A345IND5_9DEIO</name>
<sequence>MQNQSVSTWPYFLKAAFCLVHRGVKSMQEKFKKLLCQVASSQRQEIKLTLHIVLLNVRLNLAELV</sequence>
<dbReference type="EMBL" id="CP031164">
    <property type="protein sequence ID" value="AXH01208.1"/>
    <property type="molecule type" value="Genomic_DNA"/>
</dbReference>
<proteinExistence type="predicted"/>
<protein>
    <submittedName>
        <fullName evidence="1">Uncharacterized protein</fullName>
    </submittedName>
</protein>
<dbReference type="KEGG" id="dwu:DVJ83_18935"/>
<dbReference type="AlphaFoldDB" id="A0A345IND5"/>
<evidence type="ECO:0000313" key="2">
    <source>
        <dbReference type="Proteomes" id="UP000253744"/>
    </source>
</evidence>
<keyword evidence="1" id="KW-0614">Plasmid</keyword>
<geneLocation type="plasmid" evidence="2">
    <name>pdrdvi</name>
</geneLocation>
<evidence type="ECO:0000313" key="1">
    <source>
        <dbReference type="EMBL" id="AXH01208.1"/>
    </source>
</evidence>